<dbReference type="PRINTS" id="PR00633">
    <property type="entry name" value="RCCNDNSATION"/>
</dbReference>
<feature type="repeat" description="RCC1" evidence="3">
    <location>
        <begin position="110"/>
        <end position="170"/>
    </location>
</feature>
<name>A0A7S3F8A6_9VIRI</name>
<evidence type="ECO:0000256" key="3">
    <source>
        <dbReference type="PROSITE-ProRule" id="PRU00235"/>
    </source>
</evidence>
<evidence type="ECO:0000256" key="1">
    <source>
        <dbReference type="ARBA" id="ARBA00022658"/>
    </source>
</evidence>
<evidence type="ECO:0000256" key="2">
    <source>
        <dbReference type="ARBA" id="ARBA00022737"/>
    </source>
</evidence>
<dbReference type="EMBL" id="HBHY01006789">
    <property type="protein sequence ID" value="CAE0133283.1"/>
    <property type="molecule type" value="Transcribed_RNA"/>
</dbReference>
<dbReference type="AlphaFoldDB" id="A0A7S3F8A6"/>
<dbReference type="InterPro" id="IPR051553">
    <property type="entry name" value="Ran_GTPase-activating"/>
</dbReference>
<dbReference type="PANTHER" id="PTHR45982:SF1">
    <property type="entry name" value="REGULATOR OF CHROMOSOME CONDENSATION"/>
    <property type="match status" value="1"/>
</dbReference>
<organism evidence="5">
    <name type="scientific">Prasinoderma singulare</name>
    <dbReference type="NCBI Taxonomy" id="676789"/>
    <lineage>
        <taxon>Eukaryota</taxon>
        <taxon>Viridiplantae</taxon>
        <taxon>Prasinodermophyta</taxon>
        <taxon>Prasinodermophyceae</taxon>
        <taxon>Prasinodermales</taxon>
        <taxon>Prasinodermaceae</taxon>
        <taxon>Prasinoderma</taxon>
    </lineage>
</organism>
<reference evidence="5" key="1">
    <citation type="submission" date="2021-01" db="EMBL/GenBank/DDBJ databases">
        <authorList>
            <person name="Corre E."/>
            <person name="Pelletier E."/>
            <person name="Niang G."/>
            <person name="Scheremetjew M."/>
            <person name="Finn R."/>
            <person name="Kale V."/>
            <person name="Holt S."/>
            <person name="Cochrane G."/>
            <person name="Meng A."/>
            <person name="Brown T."/>
            <person name="Cohen L."/>
        </authorList>
    </citation>
    <scope>NUCLEOTIDE SEQUENCE</scope>
    <source>
        <strain evidence="5">RCC927</strain>
    </source>
</reference>
<dbReference type="SUPFAM" id="SSF50985">
    <property type="entry name" value="RCC1/BLIP-II"/>
    <property type="match status" value="1"/>
</dbReference>
<dbReference type="GO" id="GO:0005737">
    <property type="term" value="C:cytoplasm"/>
    <property type="evidence" value="ECO:0007669"/>
    <property type="project" value="TreeGrafter"/>
</dbReference>
<dbReference type="InterPro" id="IPR000408">
    <property type="entry name" value="Reg_chr_condens"/>
</dbReference>
<evidence type="ECO:0000313" key="5">
    <source>
        <dbReference type="EMBL" id="CAE0133283.1"/>
    </source>
</evidence>
<proteinExistence type="predicted"/>
<sequence length="303" mass="30948">MGFMVGTKVARAPVALVGPAARPPTDAVVDVVSGVDHVLALTAGGQVLTWGCPEKGRLGRMRKQDADTQDKEEVKALLPQSLTPTALDLGGRVPTAVGAGAFCSFLVCGNEVLAFGLNNYSQLGIELGDGKGVLQEGREVYTPVRVDSLSGKGVAALDGGEHHTLALTKAGRVLAMGRPTYGRLGRPDVDPESDEPVWAPGAVPDVEGAVVVFAGLSTSAAVAGDGRCWTWGSNTSMQLGKSGSAPNADEDEHTPFLLKGGKRMQGKRVTSVSFGGQHSALVAVAGGGGDDANGGGARKRARA</sequence>
<feature type="domain" description="RCC1-like" evidence="4">
    <location>
        <begin position="6"/>
        <end position="280"/>
    </location>
</feature>
<keyword evidence="1" id="KW-0344">Guanine-nucleotide releasing factor</keyword>
<dbReference type="InterPro" id="IPR058923">
    <property type="entry name" value="RCC1-like_dom"/>
</dbReference>
<dbReference type="PROSITE" id="PS50012">
    <property type="entry name" value="RCC1_3"/>
    <property type="match status" value="4"/>
</dbReference>
<dbReference type="GO" id="GO:0005085">
    <property type="term" value="F:guanyl-nucleotide exchange factor activity"/>
    <property type="evidence" value="ECO:0007669"/>
    <property type="project" value="TreeGrafter"/>
</dbReference>
<dbReference type="Gene3D" id="2.130.10.30">
    <property type="entry name" value="Regulator of chromosome condensation 1/beta-lactamase-inhibitor protein II"/>
    <property type="match status" value="1"/>
</dbReference>
<gene>
    <name evidence="5" type="ORF">PSIN1315_LOCUS4379</name>
</gene>
<feature type="repeat" description="RCC1" evidence="3">
    <location>
        <begin position="45"/>
        <end position="110"/>
    </location>
</feature>
<feature type="repeat" description="RCC1" evidence="3">
    <location>
        <begin position="171"/>
        <end position="225"/>
    </location>
</feature>
<protein>
    <recommendedName>
        <fullName evidence="4">RCC1-like domain-containing protein</fullName>
    </recommendedName>
</protein>
<feature type="repeat" description="RCC1" evidence="3">
    <location>
        <begin position="226"/>
        <end position="285"/>
    </location>
</feature>
<dbReference type="InterPro" id="IPR009091">
    <property type="entry name" value="RCC1/BLIP-II"/>
</dbReference>
<dbReference type="Pfam" id="PF25390">
    <property type="entry name" value="WD40_RLD"/>
    <property type="match status" value="1"/>
</dbReference>
<keyword evidence="2" id="KW-0677">Repeat</keyword>
<accession>A0A7S3F8A6</accession>
<evidence type="ECO:0000259" key="4">
    <source>
        <dbReference type="Pfam" id="PF25390"/>
    </source>
</evidence>
<dbReference type="PANTHER" id="PTHR45982">
    <property type="entry name" value="REGULATOR OF CHROMOSOME CONDENSATION"/>
    <property type="match status" value="1"/>
</dbReference>